<gene>
    <name evidence="11" type="ORF">IW245_006316</name>
</gene>
<dbReference type="EC" id="2.7.4.7" evidence="11"/>
<sequence>MKQPPIALTIAGSDSGGGAGIQADLKTFAAHKVFGTSVVTALTAQNTSGVLGVHATPLHFLALQLDAVLSDLPPVAVKTGMLASPEVIAYLATRDLPNLVVDPVMVASTGKPLFTGAADAYRELFARALVVTPNLPETRELLDRDVATVEDMAAAAHELAALGPRCVVVKGGHLAGDAVDVVWHGGELSYLRGARVSTPNNHGTGCTFAAAVTAHLALGSSLPAALRAAKTYVTRALAGSADWRLGSGHGPLSWKEI</sequence>
<keyword evidence="7 11" id="KW-0418">Kinase</keyword>
<dbReference type="GO" id="GO:0005829">
    <property type="term" value="C:cytosol"/>
    <property type="evidence" value="ECO:0007669"/>
    <property type="project" value="TreeGrafter"/>
</dbReference>
<organism evidence="11 12">
    <name type="scientific">Longispora fulva</name>
    <dbReference type="NCBI Taxonomy" id="619741"/>
    <lineage>
        <taxon>Bacteria</taxon>
        <taxon>Bacillati</taxon>
        <taxon>Actinomycetota</taxon>
        <taxon>Actinomycetes</taxon>
        <taxon>Micromonosporales</taxon>
        <taxon>Micromonosporaceae</taxon>
        <taxon>Longispora</taxon>
    </lineage>
</organism>
<dbReference type="FunFam" id="3.40.1190.20:FF:000003">
    <property type="entry name" value="Phosphomethylpyrimidine kinase ThiD"/>
    <property type="match status" value="1"/>
</dbReference>
<dbReference type="GO" id="GO:0005524">
    <property type="term" value="F:ATP binding"/>
    <property type="evidence" value="ECO:0007669"/>
    <property type="project" value="UniProtKB-KW"/>
</dbReference>
<comment type="catalytic activity">
    <reaction evidence="2">
        <text>4-amino-2-methyl-5-(phosphooxymethyl)pyrimidine + ATP = 4-amino-2-methyl-5-(diphosphooxymethyl)pyrimidine + ADP</text>
        <dbReference type="Rhea" id="RHEA:19893"/>
        <dbReference type="ChEBI" id="CHEBI:30616"/>
        <dbReference type="ChEBI" id="CHEBI:57841"/>
        <dbReference type="ChEBI" id="CHEBI:58354"/>
        <dbReference type="ChEBI" id="CHEBI:456216"/>
        <dbReference type="EC" id="2.7.4.7"/>
    </reaction>
</comment>
<comment type="caution">
    <text evidence="11">The sequence shown here is derived from an EMBL/GenBank/DDBJ whole genome shotgun (WGS) entry which is preliminary data.</text>
</comment>
<dbReference type="InterPro" id="IPR013749">
    <property type="entry name" value="PM/HMP-P_kinase-1"/>
</dbReference>
<keyword evidence="8" id="KW-0067">ATP-binding</keyword>
<dbReference type="SUPFAM" id="SSF53613">
    <property type="entry name" value="Ribokinase-like"/>
    <property type="match status" value="1"/>
</dbReference>
<dbReference type="EMBL" id="JADOUF010000001">
    <property type="protein sequence ID" value="MBG6140122.1"/>
    <property type="molecule type" value="Genomic_DNA"/>
</dbReference>
<evidence type="ECO:0000256" key="6">
    <source>
        <dbReference type="ARBA" id="ARBA00022741"/>
    </source>
</evidence>
<evidence type="ECO:0000313" key="11">
    <source>
        <dbReference type="EMBL" id="MBG6140122.1"/>
    </source>
</evidence>
<dbReference type="Pfam" id="PF08543">
    <property type="entry name" value="Phos_pyr_kin"/>
    <property type="match status" value="1"/>
</dbReference>
<dbReference type="Gene3D" id="3.40.1190.20">
    <property type="match status" value="1"/>
</dbReference>
<evidence type="ECO:0000256" key="1">
    <source>
        <dbReference type="ARBA" id="ARBA00000151"/>
    </source>
</evidence>
<dbReference type="UniPathway" id="UPA00060">
    <property type="reaction ID" value="UER00138"/>
</dbReference>
<keyword evidence="6" id="KW-0547">Nucleotide-binding</keyword>
<dbReference type="GO" id="GO:0008902">
    <property type="term" value="F:hydroxymethylpyrimidine kinase activity"/>
    <property type="evidence" value="ECO:0007669"/>
    <property type="project" value="UniProtKB-EC"/>
</dbReference>
<name>A0A8J7GN51_9ACTN</name>
<keyword evidence="5 11" id="KW-0808">Transferase</keyword>
<protein>
    <submittedName>
        <fullName evidence="11">Hydroxymethylpyrimidine/phosphomethylpyrimidine kinase</fullName>
        <ecNumber evidence="11">2.7.1.49</ecNumber>
        <ecNumber evidence="11">2.7.4.7</ecNumber>
    </submittedName>
</protein>
<keyword evidence="12" id="KW-1185">Reference proteome</keyword>
<feature type="domain" description="Pyridoxamine kinase/Phosphomethylpyrimidine kinase" evidence="10">
    <location>
        <begin position="14"/>
        <end position="252"/>
    </location>
</feature>
<dbReference type="GO" id="GO:0008972">
    <property type="term" value="F:phosphomethylpyrimidine kinase activity"/>
    <property type="evidence" value="ECO:0007669"/>
    <property type="project" value="UniProtKB-EC"/>
</dbReference>
<evidence type="ECO:0000256" key="9">
    <source>
        <dbReference type="ARBA" id="ARBA00022977"/>
    </source>
</evidence>
<comment type="pathway">
    <text evidence="4">Cofactor biosynthesis; thiamine diphosphate biosynthesis; 4-amino-2-methyl-5-diphosphomethylpyrimidine from 5-amino-1-(5-phospho-D-ribosyl)imidazole: step 3/3.</text>
</comment>
<comment type="function">
    <text evidence="3">Catalyzes the phosphorylation of hydroxymethylpyrimidine phosphate (HMP-P) to HMP-PP, and of HMP to HMP-P.</text>
</comment>
<dbReference type="CDD" id="cd01169">
    <property type="entry name" value="HMPP_kinase"/>
    <property type="match status" value="1"/>
</dbReference>
<dbReference type="GO" id="GO:0009229">
    <property type="term" value="P:thiamine diphosphate biosynthetic process"/>
    <property type="evidence" value="ECO:0007669"/>
    <property type="project" value="UniProtKB-UniPathway"/>
</dbReference>
<evidence type="ECO:0000256" key="8">
    <source>
        <dbReference type="ARBA" id="ARBA00022840"/>
    </source>
</evidence>
<dbReference type="PANTHER" id="PTHR20858">
    <property type="entry name" value="PHOSPHOMETHYLPYRIMIDINE KINASE"/>
    <property type="match status" value="1"/>
</dbReference>
<dbReference type="PANTHER" id="PTHR20858:SF17">
    <property type="entry name" value="HYDROXYMETHYLPYRIMIDINE_PHOSPHOMETHYLPYRIMIDINE KINASE THI20-RELATED"/>
    <property type="match status" value="1"/>
</dbReference>
<dbReference type="Proteomes" id="UP000622552">
    <property type="component" value="Unassembled WGS sequence"/>
</dbReference>
<keyword evidence="9" id="KW-0784">Thiamine biosynthesis</keyword>
<dbReference type="AlphaFoldDB" id="A0A8J7GN51"/>
<evidence type="ECO:0000256" key="3">
    <source>
        <dbReference type="ARBA" id="ARBA00003848"/>
    </source>
</evidence>
<evidence type="ECO:0000259" key="10">
    <source>
        <dbReference type="Pfam" id="PF08543"/>
    </source>
</evidence>
<dbReference type="GO" id="GO:0009228">
    <property type="term" value="P:thiamine biosynthetic process"/>
    <property type="evidence" value="ECO:0007669"/>
    <property type="project" value="UniProtKB-KW"/>
</dbReference>
<dbReference type="RefSeq" id="WP_197006698.1">
    <property type="nucleotide sequence ID" value="NZ_BONS01000006.1"/>
</dbReference>
<proteinExistence type="predicted"/>
<dbReference type="NCBIfam" id="TIGR00097">
    <property type="entry name" value="HMP-P_kinase"/>
    <property type="match status" value="1"/>
</dbReference>
<evidence type="ECO:0000256" key="2">
    <source>
        <dbReference type="ARBA" id="ARBA00000565"/>
    </source>
</evidence>
<dbReference type="EC" id="2.7.1.49" evidence="11"/>
<evidence type="ECO:0000256" key="5">
    <source>
        <dbReference type="ARBA" id="ARBA00022679"/>
    </source>
</evidence>
<reference evidence="11" key="1">
    <citation type="submission" date="2020-11" db="EMBL/GenBank/DDBJ databases">
        <title>Sequencing the genomes of 1000 actinobacteria strains.</title>
        <authorList>
            <person name="Klenk H.-P."/>
        </authorList>
    </citation>
    <scope>NUCLEOTIDE SEQUENCE</scope>
    <source>
        <strain evidence="11">DSM 45356</strain>
    </source>
</reference>
<evidence type="ECO:0000256" key="7">
    <source>
        <dbReference type="ARBA" id="ARBA00022777"/>
    </source>
</evidence>
<accession>A0A8J7GN51</accession>
<evidence type="ECO:0000256" key="4">
    <source>
        <dbReference type="ARBA" id="ARBA00004769"/>
    </source>
</evidence>
<dbReference type="InterPro" id="IPR029056">
    <property type="entry name" value="Ribokinase-like"/>
</dbReference>
<comment type="catalytic activity">
    <reaction evidence="1">
        <text>4-amino-5-hydroxymethyl-2-methylpyrimidine + ATP = 4-amino-2-methyl-5-(phosphooxymethyl)pyrimidine + ADP + H(+)</text>
        <dbReference type="Rhea" id="RHEA:23096"/>
        <dbReference type="ChEBI" id="CHEBI:15378"/>
        <dbReference type="ChEBI" id="CHEBI:16892"/>
        <dbReference type="ChEBI" id="CHEBI:30616"/>
        <dbReference type="ChEBI" id="CHEBI:58354"/>
        <dbReference type="ChEBI" id="CHEBI:456216"/>
        <dbReference type="EC" id="2.7.1.49"/>
    </reaction>
</comment>
<evidence type="ECO:0000313" key="12">
    <source>
        <dbReference type="Proteomes" id="UP000622552"/>
    </source>
</evidence>
<dbReference type="InterPro" id="IPR004399">
    <property type="entry name" value="HMP/HMP-P_kinase_dom"/>
</dbReference>